<keyword evidence="7" id="KW-0965">Cell junction</keyword>
<keyword evidence="9 10" id="KW-0472">Membrane</keyword>
<keyword evidence="12" id="KW-1185">Reference proteome</keyword>
<comment type="subcellular location">
    <subcellularLocation>
        <location evidence="1">Cell junction</location>
        <location evidence="1">Tight junction</location>
    </subcellularLocation>
    <subcellularLocation>
        <location evidence="2">Cell membrane</location>
        <topology evidence="2">Multi-pass membrane protein</topology>
    </subcellularLocation>
</comment>
<feature type="transmembrane region" description="Helical" evidence="10">
    <location>
        <begin position="217"/>
        <end position="234"/>
    </location>
</feature>
<feature type="transmembrane region" description="Helical" evidence="10">
    <location>
        <begin position="280"/>
        <end position="302"/>
    </location>
</feature>
<dbReference type="EMBL" id="CP026245">
    <property type="protein sequence ID" value="AWO98625.1"/>
    <property type="molecule type" value="Genomic_DNA"/>
</dbReference>
<dbReference type="FunFam" id="1.20.140.150:FF:000001">
    <property type="entry name" value="Claudin"/>
    <property type="match status" value="2"/>
</dbReference>
<evidence type="ECO:0000256" key="3">
    <source>
        <dbReference type="ARBA" id="ARBA00008295"/>
    </source>
</evidence>
<evidence type="ECO:0000256" key="7">
    <source>
        <dbReference type="ARBA" id="ARBA00022949"/>
    </source>
</evidence>
<proteinExistence type="inferred from homology"/>
<evidence type="ECO:0000256" key="8">
    <source>
        <dbReference type="ARBA" id="ARBA00022989"/>
    </source>
</evidence>
<sequence>MGMQMAGCALALLGWIGVIIVCGAPMWRVSAFIGSNIVTSQIIWEGIWMNCVVQSTGQMQCKVYDSMLALSTDLQAARALVVVSIITGIAGLLIAFTGGKCTNFIPEERAKARASVAAGVVLIISGFLCLVPVSWTASMIIRDFYSPMLVDAQKREIGASLYIGWGAGALLVLGGGLLCASCPPKEDKTPSVRYLLNKSRENSKEASIRSFTPSKTFLFFYCLIFLVYTFQKYICGEGVTESANCPMALQELGISLSMIGVAGTILICTLPMWKVTAFIGTHLVVMQVFWEGLWMTCVSEYTGQLQCKLYDALLDLSPDLQAARGLICISLVLGCLGFLIFLLGARCTNCLSHPSVKARVVLSSGAIFCLASLTTVAAVSWTANSIISDFHNPRVPEALKRELGAAIYIGFVTSGLLFCGGAILCTSCPPERARFPSNGYARGRPPPQDSYAIKNYV</sequence>
<evidence type="ECO:0000256" key="10">
    <source>
        <dbReference type="SAM" id="Phobius"/>
    </source>
</evidence>
<feature type="transmembrane region" description="Helical" evidence="10">
    <location>
        <begin position="161"/>
        <end position="180"/>
    </location>
</feature>
<evidence type="ECO:0000256" key="1">
    <source>
        <dbReference type="ARBA" id="ARBA00004435"/>
    </source>
</evidence>
<evidence type="ECO:0000256" key="5">
    <source>
        <dbReference type="ARBA" id="ARBA00022475"/>
    </source>
</evidence>
<dbReference type="GO" id="GO:0005198">
    <property type="term" value="F:structural molecule activity"/>
    <property type="evidence" value="ECO:0007669"/>
    <property type="project" value="InterPro"/>
</dbReference>
<feature type="transmembrane region" description="Helical" evidence="10">
    <location>
        <begin position="254"/>
        <end position="273"/>
    </location>
</feature>
<dbReference type="STRING" id="52904.ENSSMAP00000033509"/>
<evidence type="ECO:0000256" key="2">
    <source>
        <dbReference type="ARBA" id="ARBA00004651"/>
    </source>
</evidence>
<keyword evidence="5" id="KW-1003">Cell membrane</keyword>
<dbReference type="PROSITE" id="PS01346">
    <property type="entry name" value="CLAUDIN"/>
    <property type="match status" value="1"/>
</dbReference>
<feature type="transmembrane region" description="Helical" evidence="10">
    <location>
        <begin position="322"/>
        <end position="348"/>
    </location>
</feature>
<feature type="transmembrane region" description="Helical" evidence="10">
    <location>
        <begin position="76"/>
        <end position="96"/>
    </location>
</feature>
<dbReference type="GO" id="GO:0005886">
    <property type="term" value="C:plasma membrane"/>
    <property type="evidence" value="ECO:0007669"/>
    <property type="project" value="UniProtKB-SubCell"/>
</dbReference>
<evidence type="ECO:0000256" key="9">
    <source>
        <dbReference type="ARBA" id="ARBA00023136"/>
    </source>
</evidence>
<evidence type="ECO:0000256" key="4">
    <source>
        <dbReference type="ARBA" id="ARBA00022427"/>
    </source>
</evidence>
<feature type="transmembrane region" description="Helical" evidence="10">
    <location>
        <begin position="360"/>
        <end position="383"/>
    </location>
</feature>
<protein>
    <submittedName>
        <fullName evidence="11">Putative claudin-4-like</fullName>
    </submittedName>
</protein>
<dbReference type="AlphaFoldDB" id="A0A2U9B484"/>
<feature type="transmembrane region" description="Helical" evidence="10">
    <location>
        <begin position="116"/>
        <end position="141"/>
    </location>
</feature>
<dbReference type="GO" id="GO:0005923">
    <property type="term" value="C:bicellular tight junction"/>
    <property type="evidence" value="ECO:0007669"/>
    <property type="project" value="UniProtKB-SubCell"/>
</dbReference>
<organism evidence="11 12">
    <name type="scientific">Scophthalmus maximus</name>
    <name type="common">Turbot</name>
    <name type="synonym">Psetta maxima</name>
    <dbReference type="NCBI Taxonomy" id="52904"/>
    <lineage>
        <taxon>Eukaryota</taxon>
        <taxon>Metazoa</taxon>
        <taxon>Chordata</taxon>
        <taxon>Craniata</taxon>
        <taxon>Vertebrata</taxon>
        <taxon>Euteleostomi</taxon>
        <taxon>Actinopterygii</taxon>
        <taxon>Neopterygii</taxon>
        <taxon>Teleostei</taxon>
        <taxon>Neoteleostei</taxon>
        <taxon>Acanthomorphata</taxon>
        <taxon>Carangaria</taxon>
        <taxon>Pleuronectiformes</taxon>
        <taxon>Pleuronectoidei</taxon>
        <taxon>Scophthalmidae</taxon>
        <taxon>Scophthalmus</taxon>
    </lineage>
</organism>
<dbReference type="Pfam" id="PF00822">
    <property type="entry name" value="PMP22_Claudin"/>
    <property type="match status" value="2"/>
</dbReference>
<keyword evidence="6 10" id="KW-0812">Transmembrane</keyword>
<reference evidence="11 12" key="1">
    <citation type="submission" date="2017-12" db="EMBL/GenBank/DDBJ databases">
        <title>Integrating genomic resources of turbot (Scophthalmus maximus) in depth evaluation of genetic and physical mapping variation across individuals.</title>
        <authorList>
            <person name="Martinez P."/>
        </authorList>
    </citation>
    <scope>NUCLEOTIDE SEQUENCE [LARGE SCALE GENOMIC DNA]</scope>
</reference>
<dbReference type="InterPro" id="IPR004031">
    <property type="entry name" value="PMP22/EMP/MP20/Claudin"/>
</dbReference>
<dbReference type="InterPro" id="IPR006187">
    <property type="entry name" value="Claudin"/>
</dbReference>
<evidence type="ECO:0000313" key="11">
    <source>
        <dbReference type="EMBL" id="AWO98625.1"/>
    </source>
</evidence>
<accession>A0A2U9B484</accession>
<evidence type="ECO:0000313" key="12">
    <source>
        <dbReference type="Proteomes" id="UP000246464"/>
    </source>
</evidence>
<dbReference type="Proteomes" id="UP000246464">
    <property type="component" value="Chromosome 3"/>
</dbReference>
<evidence type="ECO:0000256" key="6">
    <source>
        <dbReference type="ARBA" id="ARBA00022692"/>
    </source>
</evidence>
<gene>
    <name evidence="11" type="ORF">SMAX5B_019864</name>
</gene>
<dbReference type="InterPro" id="IPR017974">
    <property type="entry name" value="Claudin_CS"/>
</dbReference>
<feature type="transmembrane region" description="Helical" evidence="10">
    <location>
        <begin position="403"/>
        <end position="425"/>
    </location>
</feature>
<keyword evidence="4" id="KW-0796">Tight junction</keyword>
<dbReference type="Gene3D" id="1.20.140.150">
    <property type="match status" value="2"/>
</dbReference>
<dbReference type="PRINTS" id="PR01077">
    <property type="entry name" value="CLAUDIN"/>
</dbReference>
<keyword evidence="8 10" id="KW-1133">Transmembrane helix</keyword>
<name>A0A2U9B484_SCOMX</name>
<comment type="similarity">
    <text evidence="3">Belongs to the claudin family.</text>
</comment>
<dbReference type="PANTHER" id="PTHR12002">
    <property type="entry name" value="CLAUDIN"/>
    <property type="match status" value="1"/>
</dbReference>